<dbReference type="CDD" id="cd02513">
    <property type="entry name" value="CMP-NeuAc_Synthase"/>
    <property type="match status" value="1"/>
</dbReference>
<dbReference type="PANTHER" id="PTHR21485">
    <property type="entry name" value="HAD SUPERFAMILY MEMBERS CMAS AND KDSC"/>
    <property type="match status" value="1"/>
</dbReference>
<dbReference type="SUPFAM" id="SSF53448">
    <property type="entry name" value="Nucleotide-diphospho-sugar transferases"/>
    <property type="match status" value="1"/>
</dbReference>
<dbReference type="PANTHER" id="PTHR21485:SF6">
    <property type="entry name" value="N-ACYLNEURAMINATE CYTIDYLYLTRANSFERASE-RELATED"/>
    <property type="match status" value="1"/>
</dbReference>
<evidence type="ECO:0000313" key="1">
    <source>
        <dbReference type="EMBL" id="MCC2241243.1"/>
    </source>
</evidence>
<dbReference type="InterPro" id="IPR050793">
    <property type="entry name" value="CMP-NeuNAc_synthase"/>
</dbReference>
<organism evidence="1 2">
    <name type="scientific">Roseburia amylophila</name>
    <dbReference type="NCBI Taxonomy" id="2981794"/>
    <lineage>
        <taxon>Bacteria</taxon>
        <taxon>Bacillati</taxon>
        <taxon>Bacillota</taxon>
        <taxon>Clostridia</taxon>
        <taxon>Lachnospirales</taxon>
        <taxon>Lachnospiraceae</taxon>
        <taxon>Roseburia</taxon>
    </lineage>
</organism>
<reference evidence="1" key="1">
    <citation type="submission" date="2021-10" db="EMBL/GenBank/DDBJ databases">
        <title>Anaerobic single-cell dispensing facilitates the cultivation of human gut bacteria.</title>
        <authorList>
            <person name="Afrizal A."/>
        </authorList>
    </citation>
    <scope>NUCLEOTIDE SEQUENCE</scope>
    <source>
        <strain evidence="1">CLA-AA-H204</strain>
    </source>
</reference>
<dbReference type="RefSeq" id="WP_227709626.1">
    <property type="nucleotide sequence ID" value="NZ_JAJEQW010000002.1"/>
</dbReference>
<dbReference type="InterPro" id="IPR020039">
    <property type="entry name" value="PseF"/>
</dbReference>
<protein>
    <submittedName>
        <fullName evidence="1">Pseudaminic acid cytidylyltransferase</fullName>
        <ecNumber evidence="1">2.7.7.81</ecNumber>
    </submittedName>
</protein>
<proteinExistence type="predicted"/>
<dbReference type="Pfam" id="PF02348">
    <property type="entry name" value="CTP_transf_3"/>
    <property type="match status" value="1"/>
</dbReference>
<dbReference type="EC" id="2.7.7.81" evidence="1"/>
<dbReference type="GO" id="GO:0008781">
    <property type="term" value="F:N-acylneuraminate cytidylyltransferase activity"/>
    <property type="evidence" value="ECO:0007669"/>
    <property type="project" value="TreeGrafter"/>
</dbReference>
<comment type="caution">
    <text evidence="1">The sequence shown here is derived from an EMBL/GenBank/DDBJ whole genome shotgun (WGS) entry which is preliminary data.</text>
</comment>
<keyword evidence="1" id="KW-0808">Transferase</keyword>
<gene>
    <name evidence="1" type="primary">pseF</name>
    <name evidence="1" type="ORF">LKD47_02840</name>
</gene>
<dbReference type="EMBL" id="JAJEQW010000002">
    <property type="protein sequence ID" value="MCC2241243.1"/>
    <property type="molecule type" value="Genomic_DNA"/>
</dbReference>
<dbReference type="Proteomes" id="UP001198893">
    <property type="component" value="Unassembled WGS sequence"/>
</dbReference>
<dbReference type="AlphaFoldDB" id="A0AAW4WBH5"/>
<evidence type="ECO:0000313" key="2">
    <source>
        <dbReference type="Proteomes" id="UP001198893"/>
    </source>
</evidence>
<keyword evidence="1" id="KW-0548">Nucleotidyltransferase</keyword>
<dbReference type="NCBIfam" id="TIGR03584">
    <property type="entry name" value="PseF"/>
    <property type="match status" value="1"/>
</dbReference>
<accession>A0AAW4WBH5</accession>
<dbReference type="InterPro" id="IPR003329">
    <property type="entry name" value="Cytidylyl_trans"/>
</dbReference>
<dbReference type="Gene3D" id="3.90.550.10">
    <property type="entry name" value="Spore Coat Polysaccharide Biosynthesis Protein SpsA, Chain A"/>
    <property type="match status" value="1"/>
</dbReference>
<dbReference type="InterPro" id="IPR029044">
    <property type="entry name" value="Nucleotide-diphossugar_trans"/>
</dbReference>
<name>A0AAW4WBH5_9FIRM</name>
<sequence>MNIAIITARGGSKRIPHKNIKKFCDRPIIEYSIQAAKEADIFDTIMVSTDDEKIARIAKSAGAEVPFMRSEDTSNDYATTADVLKEVLKRYSELGMTYENVCCIYPTAPFVTGKKLQTALDILMKEKRDSVMPVTSFSFPPLRGMMIKDGTLNYKWEQYAMMRSQDLEEIYHDCGQFYMLRTEPFLHTGKMVTGNTGALVISELEVQDIDNETDWELAEMKYRLLKKKGRL</sequence>